<dbReference type="CDD" id="cd03784">
    <property type="entry name" value="GT1_Gtf-like"/>
    <property type="match status" value="1"/>
</dbReference>
<dbReference type="EC" id="2.4.1.17" evidence="5"/>
<accession>A0AAV7IHF9</accession>
<dbReference type="GO" id="GO:0016020">
    <property type="term" value="C:membrane"/>
    <property type="evidence" value="ECO:0007669"/>
    <property type="project" value="UniProtKB-SubCell"/>
</dbReference>
<dbReference type="Pfam" id="PF00201">
    <property type="entry name" value="UDPGT"/>
    <property type="match status" value="1"/>
</dbReference>
<evidence type="ECO:0000256" key="2">
    <source>
        <dbReference type="ARBA" id="ARBA00022676"/>
    </source>
</evidence>
<dbReference type="FunFam" id="3.40.50.2000:FF:000050">
    <property type="entry name" value="UDP-glucuronosyltransferase"/>
    <property type="match status" value="1"/>
</dbReference>
<evidence type="ECO:0000313" key="6">
    <source>
        <dbReference type="EMBL" id="KAH0552679.1"/>
    </source>
</evidence>
<dbReference type="PROSITE" id="PS00375">
    <property type="entry name" value="UDPGT"/>
    <property type="match status" value="1"/>
</dbReference>
<keyword evidence="3 4" id="KW-0808">Transferase</keyword>
<dbReference type="InterPro" id="IPR002213">
    <property type="entry name" value="UDP_glucos_trans"/>
</dbReference>
<keyword evidence="7" id="KW-1185">Reference proteome</keyword>
<keyword evidence="5" id="KW-0812">Transmembrane</keyword>
<reference evidence="6 7" key="1">
    <citation type="journal article" date="2021" name="J. Hered.">
        <title>A chromosome-level genome assembly of the parasitoid wasp, Cotesia glomerata (Hymenoptera: Braconidae).</title>
        <authorList>
            <person name="Pinto B.J."/>
            <person name="Weis J.J."/>
            <person name="Gamble T."/>
            <person name="Ode P.J."/>
            <person name="Paul R."/>
            <person name="Zaspel J.M."/>
        </authorList>
    </citation>
    <scope>NUCLEOTIDE SEQUENCE [LARGE SCALE GENOMIC DNA]</scope>
    <source>
        <strain evidence="6">CgM1</strain>
    </source>
</reference>
<dbReference type="Proteomes" id="UP000826195">
    <property type="component" value="Unassembled WGS sequence"/>
</dbReference>
<keyword evidence="5" id="KW-0472">Membrane</keyword>
<dbReference type="PANTHER" id="PTHR48043:SF145">
    <property type="entry name" value="FI06409P-RELATED"/>
    <property type="match status" value="1"/>
</dbReference>
<evidence type="ECO:0000256" key="1">
    <source>
        <dbReference type="ARBA" id="ARBA00009995"/>
    </source>
</evidence>
<protein>
    <recommendedName>
        <fullName evidence="5">UDP-glucuronosyltransferase</fullName>
        <ecNumber evidence="5">2.4.1.17</ecNumber>
    </recommendedName>
</protein>
<evidence type="ECO:0000256" key="3">
    <source>
        <dbReference type="ARBA" id="ARBA00022679"/>
    </source>
</evidence>
<dbReference type="InterPro" id="IPR035595">
    <property type="entry name" value="UDP_glycos_trans_CS"/>
</dbReference>
<dbReference type="PANTHER" id="PTHR48043">
    <property type="entry name" value="EG:EG0003.4 PROTEIN-RELATED"/>
    <property type="match status" value="1"/>
</dbReference>
<dbReference type="EMBL" id="JAHXZJ010001492">
    <property type="protein sequence ID" value="KAH0552679.1"/>
    <property type="molecule type" value="Genomic_DNA"/>
</dbReference>
<sequence>MKSVTNKLLFSSTILTFILILIPTESYRILGIFPFQSRSHQMMFDAITKGLIKKGHQVDVMTVYPLKNPPKNYSVVVNLEKQAESLVNKWDVSFATNLGDDTLPIIANPYGNGLCEYLGLPDMQKIIKNPPMDPPYDLVIVESFGSNCFVGLGYVLKVPVIMVSSTIDLPWLDETLGQPENAAFFPAFFTGNSHPMTFTQRFYNVLKTHSNRIRYRYYTDSVQNQQMKKYIHPDIPPLVELEKNVALAIINAFHSLNGVRPVTPGLIEVAGIHVAEHYEDLPQDLEKWMNESTSGVIYFTLGSMVNIETFPESTMRDFYSIFRKLHPIRVLMKIGNKEKILPGLPDNVRISSWIPQVAVLAHKNTKVFITHGGLMSSLEALTYGVPMIGIPLFGDQFANMEFYMKHNMALMLDIKNLTKTAIDSALDQILNNRKFREAAKFESARFLDRPMTAIDTAIYWIEYAKRNGPRALRSPMVDMPWWQVASLDVYGLILLILIIFTAIFTLIIYYLIHYLLVSFSNSKSAGVKKQKQHKQ</sequence>
<comment type="similarity">
    <text evidence="1 4">Belongs to the UDP-glycosyltransferase family.</text>
</comment>
<dbReference type="SUPFAM" id="SSF53756">
    <property type="entry name" value="UDP-Glycosyltransferase/glycogen phosphorylase"/>
    <property type="match status" value="1"/>
</dbReference>
<comment type="catalytic activity">
    <reaction evidence="5">
        <text>glucuronate acceptor + UDP-alpha-D-glucuronate = acceptor beta-D-glucuronoside + UDP + H(+)</text>
        <dbReference type="Rhea" id="RHEA:21032"/>
        <dbReference type="ChEBI" id="CHEBI:15378"/>
        <dbReference type="ChEBI" id="CHEBI:58052"/>
        <dbReference type="ChEBI" id="CHEBI:58223"/>
        <dbReference type="ChEBI" id="CHEBI:132367"/>
        <dbReference type="ChEBI" id="CHEBI:132368"/>
        <dbReference type="EC" id="2.4.1.17"/>
    </reaction>
</comment>
<dbReference type="InterPro" id="IPR050271">
    <property type="entry name" value="UDP-glycosyltransferase"/>
</dbReference>
<feature type="transmembrane region" description="Helical" evidence="5">
    <location>
        <begin position="489"/>
        <end position="512"/>
    </location>
</feature>
<evidence type="ECO:0000256" key="4">
    <source>
        <dbReference type="RuleBase" id="RU003718"/>
    </source>
</evidence>
<evidence type="ECO:0000256" key="5">
    <source>
        <dbReference type="RuleBase" id="RU362059"/>
    </source>
</evidence>
<organism evidence="6 7">
    <name type="scientific">Cotesia glomerata</name>
    <name type="common">Lepidopteran parasitic wasp</name>
    <name type="synonym">Apanteles glomeratus</name>
    <dbReference type="NCBI Taxonomy" id="32391"/>
    <lineage>
        <taxon>Eukaryota</taxon>
        <taxon>Metazoa</taxon>
        <taxon>Ecdysozoa</taxon>
        <taxon>Arthropoda</taxon>
        <taxon>Hexapoda</taxon>
        <taxon>Insecta</taxon>
        <taxon>Pterygota</taxon>
        <taxon>Neoptera</taxon>
        <taxon>Endopterygota</taxon>
        <taxon>Hymenoptera</taxon>
        <taxon>Apocrita</taxon>
        <taxon>Ichneumonoidea</taxon>
        <taxon>Braconidae</taxon>
        <taxon>Microgastrinae</taxon>
        <taxon>Cotesia</taxon>
    </lineage>
</organism>
<proteinExistence type="inferred from homology"/>
<keyword evidence="2 4" id="KW-0328">Glycosyltransferase</keyword>
<name>A0AAV7IHF9_COTGL</name>
<dbReference type="AlphaFoldDB" id="A0AAV7IHF9"/>
<keyword evidence="5" id="KW-1133">Transmembrane helix</keyword>
<dbReference type="GO" id="GO:0015020">
    <property type="term" value="F:glucuronosyltransferase activity"/>
    <property type="evidence" value="ECO:0007669"/>
    <property type="project" value="UniProtKB-EC"/>
</dbReference>
<gene>
    <name evidence="6" type="ORF">KQX54_013979</name>
</gene>
<dbReference type="Gene3D" id="3.40.50.2000">
    <property type="entry name" value="Glycogen Phosphorylase B"/>
    <property type="match status" value="1"/>
</dbReference>
<comment type="subcellular location">
    <subcellularLocation>
        <location evidence="5">Membrane</location>
        <topology evidence="5">Single-pass membrane protein</topology>
    </subcellularLocation>
</comment>
<comment type="caution">
    <text evidence="6">The sequence shown here is derived from an EMBL/GenBank/DDBJ whole genome shotgun (WGS) entry which is preliminary data.</text>
</comment>
<evidence type="ECO:0000313" key="7">
    <source>
        <dbReference type="Proteomes" id="UP000826195"/>
    </source>
</evidence>